<keyword evidence="3" id="KW-0560">Oxidoreductase</keyword>
<dbReference type="Gene3D" id="1.10.1060.10">
    <property type="entry name" value="Alpha-helical ferredoxin"/>
    <property type="match status" value="1"/>
</dbReference>
<keyword evidence="2" id="KW-0479">Metal-binding</keyword>
<evidence type="ECO:0000259" key="6">
    <source>
        <dbReference type="PROSITE" id="PS51379"/>
    </source>
</evidence>
<dbReference type="Pfam" id="PF13183">
    <property type="entry name" value="Fer4_8"/>
    <property type="match status" value="1"/>
</dbReference>
<keyword evidence="4" id="KW-0408">Iron</keyword>
<keyword evidence="1" id="KW-0004">4Fe-4S</keyword>
<dbReference type="InterPro" id="IPR017896">
    <property type="entry name" value="4Fe4S_Fe-S-bd"/>
</dbReference>
<dbReference type="GO" id="GO:0016491">
    <property type="term" value="F:oxidoreductase activity"/>
    <property type="evidence" value="ECO:0007669"/>
    <property type="project" value="UniProtKB-KW"/>
</dbReference>
<sequence>MQSSGSPGRIRGKIQRKTGFFVTGALFKCYLTSQGQARSFWERAKPGRRLPLYLRSLKVITKEMRMAGVEREVAENLRQDSRTPEGAVIIGELDRDLAREVNRKSETDLNLCYQCRTCSNGCPFVAAMDYPPNVVLRMIQYGMRRQVLECATIWVCVNCNTCSSQCPNNIDIAAIMNTLTKMAIEERVQPPEPAILEFHLQVLHSIEAYGRAHKLRIMLRHKLATREWLKDLDLGLKLLAKRKLDLFPSRVKAFQEIHRLFAPYWKGVKS</sequence>
<evidence type="ECO:0000256" key="3">
    <source>
        <dbReference type="ARBA" id="ARBA00023002"/>
    </source>
</evidence>
<dbReference type="PANTHER" id="PTHR43255:SF1">
    <property type="entry name" value="IRON-SULFUR-BINDING OXIDOREDUCTASE FADF-RELATED"/>
    <property type="match status" value="1"/>
</dbReference>
<dbReference type="InterPro" id="IPR051460">
    <property type="entry name" value="HdrC_iron-sulfur_subunit"/>
</dbReference>
<dbReference type="AlphaFoldDB" id="A0A7C3Z9Q4"/>
<organism evidence="7">
    <name type="scientific">Desulfobacca acetoxidans</name>
    <dbReference type="NCBI Taxonomy" id="60893"/>
    <lineage>
        <taxon>Bacteria</taxon>
        <taxon>Pseudomonadati</taxon>
        <taxon>Thermodesulfobacteriota</taxon>
        <taxon>Desulfobaccia</taxon>
        <taxon>Desulfobaccales</taxon>
        <taxon>Desulfobaccaceae</taxon>
        <taxon>Desulfobacca</taxon>
    </lineage>
</organism>
<dbReference type="EMBL" id="DTMF01000022">
    <property type="protein sequence ID" value="HGF32912.1"/>
    <property type="molecule type" value="Genomic_DNA"/>
</dbReference>
<dbReference type="InterPro" id="IPR017900">
    <property type="entry name" value="4Fe4S_Fe_S_CS"/>
</dbReference>
<evidence type="ECO:0000256" key="1">
    <source>
        <dbReference type="ARBA" id="ARBA00022485"/>
    </source>
</evidence>
<dbReference type="PROSITE" id="PS00198">
    <property type="entry name" value="4FE4S_FER_1"/>
    <property type="match status" value="1"/>
</dbReference>
<reference evidence="7" key="1">
    <citation type="journal article" date="2020" name="mSystems">
        <title>Genome- and Community-Level Interaction Insights into Carbon Utilization and Element Cycling Functions of Hydrothermarchaeota in Hydrothermal Sediment.</title>
        <authorList>
            <person name="Zhou Z."/>
            <person name="Liu Y."/>
            <person name="Xu W."/>
            <person name="Pan J."/>
            <person name="Luo Z.H."/>
            <person name="Li M."/>
        </authorList>
    </citation>
    <scope>NUCLEOTIDE SEQUENCE [LARGE SCALE GENOMIC DNA]</scope>
    <source>
        <strain evidence="7">SpSt-897</strain>
    </source>
</reference>
<dbReference type="InterPro" id="IPR009051">
    <property type="entry name" value="Helical_ferredxn"/>
</dbReference>
<evidence type="ECO:0000256" key="4">
    <source>
        <dbReference type="ARBA" id="ARBA00023004"/>
    </source>
</evidence>
<keyword evidence="5" id="KW-0411">Iron-sulfur</keyword>
<dbReference type="SUPFAM" id="SSF46548">
    <property type="entry name" value="alpha-helical ferredoxin"/>
    <property type="match status" value="1"/>
</dbReference>
<feature type="domain" description="4Fe-4S ferredoxin-type" evidence="6">
    <location>
        <begin position="103"/>
        <end position="133"/>
    </location>
</feature>
<evidence type="ECO:0000256" key="5">
    <source>
        <dbReference type="ARBA" id="ARBA00023014"/>
    </source>
</evidence>
<dbReference type="GO" id="GO:0051539">
    <property type="term" value="F:4 iron, 4 sulfur cluster binding"/>
    <property type="evidence" value="ECO:0007669"/>
    <property type="project" value="UniProtKB-KW"/>
</dbReference>
<evidence type="ECO:0000313" key="7">
    <source>
        <dbReference type="EMBL" id="HGF32912.1"/>
    </source>
</evidence>
<name>A0A7C3Z9Q4_9BACT</name>
<evidence type="ECO:0000256" key="2">
    <source>
        <dbReference type="ARBA" id="ARBA00022723"/>
    </source>
</evidence>
<comment type="caution">
    <text evidence="7">The sequence shown here is derived from an EMBL/GenBank/DDBJ whole genome shotgun (WGS) entry which is preliminary data.</text>
</comment>
<dbReference type="PANTHER" id="PTHR43255">
    <property type="entry name" value="IRON-SULFUR-BINDING OXIDOREDUCTASE FADF-RELATED-RELATED"/>
    <property type="match status" value="1"/>
</dbReference>
<dbReference type="PROSITE" id="PS51379">
    <property type="entry name" value="4FE4S_FER_2"/>
    <property type="match status" value="1"/>
</dbReference>
<proteinExistence type="predicted"/>
<dbReference type="GO" id="GO:0005886">
    <property type="term" value="C:plasma membrane"/>
    <property type="evidence" value="ECO:0007669"/>
    <property type="project" value="TreeGrafter"/>
</dbReference>
<accession>A0A7C3Z9Q4</accession>
<gene>
    <name evidence="7" type="ORF">ENW96_00785</name>
</gene>
<dbReference type="GO" id="GO:0046872">
    <property type="term" value="F:metal ion binding"/>
    <property type="evidence" value="ECO:0007669"/>
    <property type="project" value="UniProtKB-KW"/>
</dbReference>
<protein>
    <recommendedName>
        <fullName evidence="6">4Fe-4S ferredoxin-type domain-containing protein</fullName>
    </recommendedName>
</protein>